<proteinExistence type="predicted"/>
<keyword evidence="4" id="KW-1185">Reference proteome</keyword>
<dbReference type="Proteomes" id="UP001205105">
    <property type="component" value="Unassembled WGS sequence"/>
</dbReference>
<accession>A0AAD5DL87</accession>
<organism evidence="3 4">
    <name type="scientific">Chlorella ohadii</name>
    <dbReference type="NCBI Taxonomy" id="2649997"/>
    <lineage>
        <taxon>Eukaryota</taxon>
        <taxon>Viridiplantae</taxon>
        <taxon>Chlorophyta</taxon>
        <taxon>core chlorophytes</taxon>
        <taxon>Trebouxiophyceae</taxon>
        <taxon>Chlorellales</taxon>
        <taxon>Chlorellaceae</taxon>
        <taxon>Chlorella clade</taxon>
        <taxon>Chlorella</taxon>
    </lineage>
</organism>
<feature type="compositionally biased region" description="Low complexity" evidence="2">
    <location>
        <begin position="120"/>
        <end position="129"/>
    </location>
</feature>
<gene>
    <name evidence="3" type="ORF">COHA_009698</name>
</gene>
<sequence>MYEQQEAAVEAAAADLERQRLANEALRERGAALEKIASFKDLSLQALQAAGGQAAAVTGASQLNALPTQPTLKELRSGDSGSAAATGAAAPAVSSAASSGVQQQQAGAGGLPTADAQPVAASSASTGAGSSEGGGGTSSGGGLRRRPFEQRAEELTALANREQGGGLAAPSTTPMQQLRDEVLSMAADDFLQDWADFGALAAQTLAELDAGRINEQQAAARLAPAVQYRSLLHTAMLHYKPEVYKQLLAHTHFPEEGAEAAAQRWRTVALAMGCTRAQALQLREQYQAYCSRLRQLSADSAACMRQLTSLAQEQLGPGPGPGQAASVEGEGEEGSFLAGRSLRSMMASYLQLFEAAQRLARQPDAALVALLEFHTATGSVISGMQKARCAALYKPLFPDIVAIVRACLEQHGLLPPDAGTGRAVAAAAAAPHTAV</sequence>
<evidence type="ECO:0000256" key="2">
    <source>
        <dbReference type="SAM" id="MobiDB-lite"/>
    </source>
</evidence>
<evidence type="ECO:0000313" key="4">
    <source>
        <dbReference type="Proteomes" id="UP001205105"/>
    </source>
</evidence>
<feature type="region of interest" description="Disordered" evidence="2">
    <location>
        <begin position="100"/>
        <end position="144"/>
    </location>
</feature>
<dbReference type="EMBL" id="JADXDR010000187">
    <property type="protein sequence ID" value="KAI7836429.1"/>
    <property type="molecule type" value="Genomic_DNA"/>
</dbReference>
<dbReference type="AlphaFoldDB" id="A0AAD5DL87"/>
<reference evidence="3" key="1">
    <citation type="submission" date="2020-11" db="EMBL/GenBank/DDBJ databases">
        <title>Chlorella ohadii genome sequencing and assembly.</title>
        <authorList>
            <person name="Murik O."/>
            <person name="Treves H."/>
            <person name="Kedem I."/>
            <person name="Shotland Y."/>
            <person name="Kaplan A."/>
        </authorList>
    </citation>
    <scope>NUCLEOTIDE SEQUENCE</scope>
    <source>
        <strain evidence="3">1</strain>
    </source>
</reference>
<name>A0AAD5DL87_9CHLO</name>
<evidence type="ECO:0000313" key="3">
    <source>
        <dbReference type="EMBL" id="KAI7836429.1"/>
    </source>
</evidence>
<evidence type="ECO:0000256" key="1">
    <source>
        <dbReference type="SAM" id="Coils"/>
    </source>
</evidence>
<feature type="compositionally biased region" description="Gly residues" evidence="2">
    <location>
        <begin position="130"/>
        <end position="142"/>
    </location>
</feature>
<protein>
    <submittedName>
        <fullName evidence="3">Uncharacterized protein</fullName>
    </submittedName>
</protein>
<comment type="caution">
    <text evidence="3">The sequence shown here is derived from an EMBL/GenBank/DDBJ whole genome shotgun (WGS) entry which is preliminary data.</text>
</comment>
<keyword evidence="1" id="KW-0175">Coiled coil</keyword>
<feature type="coiled-coil region" evidence="1">
    <location>
        <begin position="2"/>
        <end position="29"/>
    </location>
</feature>